<dbReference type="Proteomes" id="UP000766904">
    <property type="component" value="Unassembled WGS sequence"/>
</dbReference>
<name>A0A8J8Q6A9_9EURY</name>
<dbReference type="CDD" id="cd07721">
    <property type="entry name" value="yflN-like_MBL-fold"/>
    <property type="match status" value="1"/>
</dbReference>
<dbReference type="InterPro" id="IPR001279">
    <property type="entry name" value="Metallo-B-lactamas"/>
</dbReference>
<comment type="caution">
    <text evidence="2">The sequence shown here is derived from an EMBL/GenBank/DDBJ whole genome shotgun (WGS) entry which is preliminary data.</text>
</comment>
<dbReference type="SMART" id="SM00849">
    <property type="entry name" value="Lactamase_B"/>
    <property type="match status" value="1"/>
</dbReference>
<dbReference type="InterPro" id="IPR036866">
    <property type="entry name" value="RibonucZ/Hydroxyglut_hydro"/>
</dbReference>
<reference evidence="2" key="1">
    <citation type="submission" date="2017-11" db="EMBL/GenBank/DDBJ databases">
        <authorList>
            <person name="Kajale S.C."/>
            <person name="Sharma A."/>
        </authorList>
    </citation>
    <scope>NUCLEOTIDE SEQUENCE</scope>
    <source>
        <strain evidence="2">LS1_42</strain>
    </source>
</reference>
<dbReference type="EMBL" id="PHNJ01000002">
    <property type="protein sequence ID" value="TYL39874.1"/>
    <property type="molecule type" value="Genomic_DNA"/>
</dbReference>
<sequence length="218" mass="23515">MELVDGVHTLPVTLELEDRDVTLNPAAVETDRGVVLIDAGCPGIVDQLETGLEAAGFDWDDVWATLLTHQDVDHAGGLEDVVDRADPVVIAHRECAPYIDGRLEPIKMTDRRYPAVAVDVELTEGERVRTVAGPMEAYHTPGHAPGHLSLYFSEERLLLSGDALHAPDGTLDGPRGPLDEAKAVGSIETLATLEIERTLCYHGGFVEQGTDAIETCCQ</sequence>
<organism evidence="2 3">
    <name type="scientific">Natronococcus pandeyae</name>
    <dbReference type="NCBI Taxonomy" id="2055836"/>
    <lineage>
        <taxon>Archaea</taxon>
        <taxon>Methanobacteriati</taxon>
        <taxon>Methanobacteriota</taxon>
        <taxon>Stenosarchaea group</taxon>
        <taxon>Halobacteria</taxon>
        <taxon>Halobacteriales</taxon>
        <taxon>Natrialbaceae</taxon>
        <taxon>Natronococcus</taxon>
    </lineage>
</organism>
<protein>
    <submittedName>
        <fullName evidence="2">MBL fold metallo-hydrolase</fullName>
    </submittedName>
</protein>
<dbReference type="InterPro" id="IPR050855">
    <property type="entry name" value="NDM-1-like"/>
</dbReference>
<evidence type="ECO:0000313" key="2">
    <source>
        <dbReference type="EMBL" id="TYL39874.1"/>
    </source>
</evidence>
<dbReference type="PANTHER" id="PTHR42951">
    <property type="entry name" value="METALLO-BETA-LACTAMASE DOMAIN-CONTAINING"/>
    <property type="match status" value="1"/>
</dbReference>
<proteinExistence type="predicted"/>
<evidence type="ECO:0000313" key="3">
    <source>
        <dbReference type="Proteomes" id="UP000766904"/>
    </source>
</evidence>
<dbReference type="Pfam" id="PF00753">
    <property type="entry name" value="Lactamase_B"/>
    <property type="match status" value="1"/>
</dbReference>
<evidence type="ECO:0000259" key="1">
    <source>
        <dbReference type="SMART" id="SM00849"/>
    </source>
</evidence>
<gene>
    <name evidence="2" type="ORF">CV102_06250</name>
</gene>
<dbReference type="RefSeq" id="WP_148857009.1">
    <property type="nucleotide sequence ID" value="NZ_PHNJ01000002.1"/>
</dbReference>
<dbReference type="OrthoDB" id="197151at2157"/>
<dbReference type="AlphaFoldDB" id="A0A8J8Q6A9"/>
<dbReference type="PANTHER" id="PTHR42951:SF15">
    <property type="entry name" value="METALLO-BETA-LACTAMASE SUPERFAMILY PROTEIN"/>
    <property type="match status" value="1"/>
</dbReference>
<keyword evidence="3" id="KW-1185">Reference proteome</keyword>
<feature type="domain" description="Metallo-beta-lactamase" evidence="1">
    <location>
        <begin position="22"/>
        <end position="202"/>
    </location>
</feature>
<dbReference type="Gene3D" id="3.60.15.10">
    <property type="entry name" value="Ribonuclease Z/Hydroxyacylglutathione hydrolase-like"/>
    <property type="match status" value="1"/>
</dbReference>
<accession>A0A8J8Q6A9</accession>
<dbReference type="SUPFAM" id="SSF56281">
    <property type="entry name" value="Metallo-hydrolase/oxidoreductase"/>
    <property type="match status" value="1"/>
</dbReference>